<dbReference type="EMBL" id="CP001081">
    <property type="protein sequence ID" value="ACQ51251.1"/>
    <property type="molecule type" value="Genomic_DNA"/>
</dbReference>
<gene>
    <name evidence="1" type="ordered locus">CLJ_0182</name>
</gene>
<keyword evidence="1" id="KW-0614">Plasmid</keyword>
<dbReference type="Proteomes" id="UP000002333">
    <property type="component" value="Plasmid pCLJ"/>
</dbReference>
<reference evidence="2" key="2">
    <citation type="submission" date="2008-05" db="EMBL/GenBank/DDBJ databases">
        <title>Genome sequence of Clostridium botulinum Ba4 strain 657 plasmid pCLJ.</title>
        <authorList>
            <person name="Shrivastava S."/>
            <person name="Brown J.L."/>
            <person name="Bruce D."/>
            <person name="Detter C."/>
            <person name="Munk C."/>
            <person name="Smith L.A."/>
            <person name="Smith T.J."/>
            <person name="Sutton G."/>
            <person name="Brettin T.S."/>
        </authorList>
    </citation>
    <scope>NUCLEOTIDE SEQUENCE [LARGE SCALE GENOMIC DNA]</scope>
    <source>
        <strain evidence="2">657 / Type Ba4</strain>
        <plasmid evidence="2">pCLJ</plasmid>
    </source>
</reference>
<geneLocation type="plasmid" evidence="1 2">
    <name>pCLJ</name>
</geneLocation>
<reference evidence="1 2" key="1">
    <citation type="journal article" date="2007" name="PLoS ONE">
        <title>Analysis of the neurotoxin complex genes in Clostridium botulinum A1-A4 and B1 strains: BoNT/A3, /Ba4 and /B1 clusters are located within plasmids.</title>
        <authorList>
            <person name="Smith T.J."/>
            <person name="Hill K.K."/>
            <person name="Foley B.T."/>
            <person name="Detter J.C."/>
            <person name="Munk A.C."/>
            <person name="Bruce D.C."/>
            <person name="Doggett N.A."/>
            <person name="Smith L.A."/>
            <person name="Marks J.D."/>
            <person name="Xie G."/>
            <person name="Brettin T.S."/>
        </authorList>
    </citation>
    <scope>NUCLEOTIDE SEQUENCE [LARGE SCALE GENOMIC DNA]</scope>
    <source>
        <strain evidence="2">657 / Type Ba4</strain>
    </source>
</reference>
<dbReference type="KEGG" id="cbi:CLJ_0182"/>
<dbReference type="RefSeq" id="WP_012720231.1">
    <property type="nucleotide sequence ID" value="NC_012654.1"/>
</dbReference>
<organism evidence="1 2">
    <name type="scientific">Clostridium botulinum (strain 657 / Type Ba4)</name>
    <dbReference type="NCBI Taxonomy" id="515621"/>
    <lineage>
        <taxon>Bacteria</taxon>
        <taxon>Bacillati</taxon>
        <taxon>Bacillota</taxon>
        <taxon>Clostridia</taxon>
        <taxon>Eubacteriales</taxon>
        <taxon>Clostridiaceae</taxon>
        <taxon>Clostridium</taxon>
    </lineage>
</organism>
<protein>
    <submittedName>
        <fullName evidence="1">Uncharacterized protein</fullName>
    </submittedName>
</protein>
<accession>A0A3F3A5D6</accession>
<proteinExistence type="predicted"/>
<dbReference type="AlphaFoldDB" id="A0A3F3A5D6"/>
<name>A0A3F3A5D6_CLOB6</name>
<evidence type="ECO:0000313" key="2">
    <source>
        <dbReference type="Proteomes" id="UP000002333"/>
    </source>
</evidence>
<evidence type="ECO:0000313" key="1">
    <source>
        <dbReference type="EMBL" id="ACQ51251.1"/>
    </source>
</evidence>
<sequence length="127" mass="14861">MKDLKLPIISDETKQKAWNNLKPNDKLVCIERCGIGLDDYYIKYFTIVKKTPKGNIRLDNGELLKSLYSDYYIVTDKLLECIHKIQLQESIMSLLHEVGRNKRGFKSNLEYEDAIKLKVLLEKILNK</sequence>